<feature type="compositionally biased region" description="Basic and acidic residues" evidence="1">
    <location>
        <begin position="178"/>
        <end position="196"/>
    </location>
</feature>
<accession>K3WZ19</accession>
<dbReference type="VEuPathDB" id="FungiDB:PYU1_G010198"/>
<dbReference type="eggNOG" id="ENOG502SFKY">
    <property type="taxonomic scope" value="Eukaryota"/>
</dbReference>
<evidence type="ECO:0000313" key="3">
    <source>
        <dbReference type="Proteomes" id="UP000019132"/>
    </source>
</evidence>
<proteinExistence type="predicted"/>
<name>K3WZ19_GLOUD</name>
<protein>
    <submittedName>
        <fullName evidence="2">Uncharacterized protein</fullName>
    </submittedName>
</protein>
<evidence type="ECO:0000256" key="1">
    <source>
        <dbReference type="SAM" id="MobiDB-lite"/>
    </source>
</evidence>
<keyword evidence="3" id="KW-1185">Reference proteome</keyword>
<reference evidence="2" key="3">
    <citation type="submission" date="2015-02" db="UniProtKB">
        <authorList>
            <consortium name="EnsemblProtists"/>
        </authorList>
    </citation>
    <scope>IDENTIFICATION</scope>
    <source>
        <strain evidence="2">DAOM BR144</strain>
    </source>
</reference>
<dbReference type="InParanoid" id="K3WZ19"/>
<reference evidence="3" key="2">
    <citation type="submission" date="2010-04" db="EMBL/GenBank/DDBJ databases">
        <authorList>
            <person name="Buell R."/>
            <person name="Hamilton J."/>
            <person name="Hostetler J."/>
        </authorList>
    </citation>
    <scope>NUCLEOTIDE SEQUENCE [LARGE SCALE GENOMIC DNA]</scope>
    <source>
        <strain evidence="3">DAOM:BR144</strain>
    </source>
</reference>
<feature type="region of interest" description="Disordered" evidence="1">
    <location>
        <begin position="144"/>
        <end position="166"/>
    </location>
</feature>
<organism evidence="2 3">
    <name type="scientific">Globisporangium ultimum (strain ATCC 200006 / CBS 805.95 / DAOM BR144)</name>
    <name type="common">Pythium ultimum</name>
    <dbReference type="NCBI Taxonomy" id="431595"/>
    <lineage>
        <taxon>Eukaryota</taxon>
        <taxon>Sar</taxon>
        <taxon>Stramenopiles</taxon>
        <taxon>Oomycota</taxon>
        <taxon>Peronosporomycetes</taxon>
        <taxon>Pythiales</taxon>
        <taxon>Pythiaceae</taxon>
        <taxon>Globisporangium</taxon>
    </lineage>
</organism>
<dbReference type="AlphaFoldDB" id="K3WZ19"/>
<dbReference type="HOGENOM" id="CLU_614833_0_0_1"/>
<reference evidence="3" key="1">
    <citation type="journal article" date="2010" name="Genome Biol.">
        <title>Genome sequence of the necrotrophic plant pathogen Pythium ultimum reveals original pathogenicity mechanisms and effector repertoire.</title>
        <authorList>
            <person name="Levesque C.A."/>
            <person name="Brouwer H."/>
            <person name="Cano L."/>
            <person name="Hamilton J.P."/>
            <person name="Holt C."/>
            <person name="Huitema E."/>
            <person name="Raffaele S."/>
            <person name="Robideau G.P."/>
            <person name="Thines M."/>
            <person name="Win J."/>
            <person name="Zerillo M.M."/>
            <person name="Beakes G.W."/>
            <person name="Boore J.L."/>
            <person name="Busam D."/>
            <person name="Dumas B."/>
            <person name="Ferriera S."/>
            <person name="Fuerstenberg S.I."/>
            <person name="Gachon C.M."/>
            <person name="Gaulin E."/>
            <person name="Govers F."/>
            <person name="Grenville-Briggs L."/>
            <person name="Horner N."/>
            <person name="Hostetler J."/>
            <person name="Jiang R.H."/>
            <person name="Johnson J."/>
            <person name="Krajaejun T."/>
            <person name="Lin H."/>
            <person name="Meijer H.J."/>
            <person name="Moore B."/>
            <person name="Morris P."/>
            <person name="Phuntmart V."/>
            <person name="Puiu D."/>
            <person name="Shetty J."/>
            <person name="Stajich J.E."/>
            <person name="Tripathy S."/>
            <person name="Wawra S."/>
            <person name="van West P."/>
            <person name="Whitty B.R."/>
            <person name="Coutinho P.M."/>
            <person name="Henrissat B."/>
            <person name="Martin F."/>
            <person name="Thomas P.D."/>
            <person name="Tyler B.M."/>
            <person name="De Vries R.P."/>
            <person name="Kamoun S."/>
            <person name="Yandell M."/>
            <person name="Tisserat N."/>
            <person name="Buell C.R."/>
        </authorList>
    </citation>
    <scope>NUCLEOTIDE SEQUENCE</scope>
    <source>
        <strain evidence="3">DAOM:BR144</strain>
    </source>
</reference>
<sequence length="446" mass="49810">MSSLEHHPIGLAPSTLLVVGTTRSTLFQVHSGDVNQSVVFLGVQCNDVNRSFYLLSFDTRLDQPSMNIVHAFSHVGNALVGEFSQNCCADEILLINHVEEDQQDATNTSTNEQLVVKKCVLICKKYGSEKFTIHRLRASQIEDKINAPKARSSKRSRSTRDTEDATAAPMRYIERIKFGSKDRGSGNNERDGDENKSAAVSQSQLVQLTKSLEKRVANGIHELDRMKLVVADKRDMVQRLNGFVMEQWWTAMQTLYSDIGRLPVKILPRVQRVQSDLNHDMGGTSIKLKTLVSTTTPDNSHVNDGSTLFPEYELESFVTLSKIHVATFIPSSSVVRLAVVLRNRSANNMYNAYVGFVSRSSDTHSDVVAELHVTSSICPKFHCESDQQDGMATFLVDIILPPSIALLRIQRAFNASLWLHFSIQEHQEDNTKLADLHIRNAVTTIG</sequence>
<dbReference type="EMBL" id="GL376623">
    <property type="status" value="NOT_ANNOTATED_CDS"/>
    <property type="molecule type" value="Genomic_DNA"/>
</dbReference>
<evidence type="ECO:0000313" key="2">
    <source>
        <dbReference type="EnsemblProtists" id="PYU1_T010218"/>
    </source>
</evidence>
<feature type="region of interest" description="Disordered" evidence="1">
    <location>
        <begin position="178"/>
        <end position="202"/>
    </location>
</feature>
<dbReference type="Proteomes" id="UP000019132">
    <property type="component" value="Unassembled WGS sequence"/>
</dbReference>
<dbReference type="EnsemblProtists" id="PYU1_T010218">
    <property type="protein sequence ID" value="PYU1_T010218"/>
    <property type="gene ID" value="PYU1_G010198"/>
</dbReference>